<dbReference type="Proteomes" id="UP000504615">
    <property type="component" value="Unplaced"/>
</dbReference>
<dbReference type="Pfam" id="PF11789">
    <property type="entry name" value="zf-Nse"/>
    <property type="match status" value="1"/>
</dbReference>
<evidence type="ECO:0000313" key="16">
    <source>
        <dbReference type="RefSeq" id="XP_011646712.1"/>
    </source>
</evidence>
<evidence type="ECO:0000256" key="8">
    <source>
        <dbReference type="ARBA" id="ARBA00022786"/>
    </source>
</evidence>
<evidence type="ECO:0000313" key="15">
    <source>
        <dbReference type="Proteomes" id="UP000504615"/>
    </source>
</evidence>
<keyword evidence="10" id="KW-0539">Nucleus</keyword>
<dbReference type="GO" id="GO:0061665">
    <property type="term" value="F:SUMO ligase activity"/>
    <property type="evidence" value="ECO:0007669"/>
    <property type="project" value="TreeGrafter"/>
</dbReference>
<dbReference type="RefSeq" id="XP_011646712.1">
    <property type="nucleotide sequence ID" value="XM_011648410.2"/>
</dbReference>
<dbReference type="RefSeq" id="XP_025075593.1">
    <property type="nucleotide sequence ID" value="XM_025219808.1"/>
</dbReference>
<proteinExistence type="inferred from homology"/>
<evidence type="ECO:0000256" key="9">
    <source>
        <dbReference type="ARBA" id="ARBA00022833"/>
    </source>
</evidence>
<evidence type="ECO:0000313" key="19">
    <source>
        <dbReference type="RefSeq" id="XP_011646715.1"/>
    </source>
</evidence>
<dbReference type="PROSITE" id="PS51044">
    <property type="entry name" value="ZF_SP_RING"/>
    <property type="match status" value="1"/>
</dbReference>
<dbReference type="RefSeq" id="XP_011646713.1">
    <property type="nucleotide sequence ID" value="XM_011648411.2"/>
</dbReference>
<dbReference type="GeneID" id="105433232"/>
<dbReference type="AlphaFoldDB" id="A0A6I9WS19"/>
<evidence type="ECO:0000256" key="3">
    <source>
        <dbReference type="ARBA" id="ARBA00008212"/>
    </source>
</evidence>
<evidence type="ECO:0000256" key="7">
    <source>
        <dbReference type="ARBA" id="ARBA00022771"/>
    </source>
</evidence>
<evidence type="ECO:0000256" key="11">
    <source>
        <dbReference type="ARBA" id="ARBA00031731"/>
    </source>
</evidence>
<dbReference type="InterPro" id="IPR013083">
    <property type="entry name" value="Znf_RING/FYVE/PHD"/>
</dbReference>
<keyword evidence="8" id="KW-0833">Ubl conjugation pathway</keyword>
<evidence type="ECO:0000313" key="18">
    <source>
        <dbReference type="RefSeq" id="XP_011646714.1"/>
    </source>
</evidence>
<dbReference type="GO" id="GO:0000724">
    <property type="term" value="P:double-strand break repair via homologous recombination"/>
    <property type="evidence" value="ECO:0007669"/>
    <property type="project" value="InterPro"/>
</dbReference>
<comment type="similarity">
    <text evidence="3">Belongs to the NSE2 family.</text>
</comment>
<dbReference type="Gene3D" id="3.30.40.10">
    <property type="entry name" value="Zinc/RING finger domain, C3HC4 (zinc finger)"/>
    <property type="match status" value="1"/>
</dbReference>
<dbReference type="CDD" id="cd16651">
    <property type="entry name" value="SPL-RING_NSE2"/>
    <property type="match status" value="1"/>
</dbReference>
<dbReference type="OrthoDB" id="26899at2759"/>
<evidence type="ECO:0000256" key="6">
    <source>
        <dbReference type="ARBA" id="ARBA00022723"/>
    </source>
</evidence>
<evidence type="ECO:0000256" key="4">
    <source>
        <dbReference type="ARBA" id="ARBA00020923"/>
    </source>
</evidence>
<dbReference type="GO" id="GO:0005634">
    <property type="term" value="C:nucleus"/>
    <property type="evidence" value="ECO:0007669"/>
    <property type="project" value="UniProtKB-SubCell"/>
</dbReference>
<name>A0A6I9WS19_9HYME</name>
<evidence type="ECO:0000256" key="1">
    <source>
        <dbReference type="ARBA" id="ARBA00004123"/>
    </source>
</evidence>
<comment type="subcellular location">
    <subcellularLocation>
        <location evidence="1">Nucleus</location>
    </subcellularLocation>
</comment>
<feature type="domain" description="SP-RING-type" evidence="14">
    <location>
        <begin position="124"/>
        <end position="207"/>
    </location>
</feature>
<dbReference type="UniPathway" id="UPA00886"/>
<organism evidence="15 16">
    <name type="scientific">Pogonomyrmex barbatus</name>
    <name type="common">red harvester ant</name>
    <dbReference type="NCBI Taxonomy" id="144034"/>
    <lineage>
        <taxon>Eukaryota</taxon>
        <taxon>Metazoa</taxon>
        <taxon>Ecdysozoa</taxon>
        <taxon>Arthropoda</taxon>
        <taxon>Hexapoda</taxon>
        <taxon>Insecta</taxon>
        <taxon>Pterygota</taxon>
        <taxon>Neoptera</taxon>
        <taxon>Endopterygota</taxon>
        <taxon>Hymenoptera</taxon>
        <taxon>Apocrita</taxon>
        <taxon>Aculeata</taxon>
        <taxon>Formicoidea</taxon>
        <taxon>Formicidae</taxon>
        <taxon>Myrmicinae</taxon>
        <taxon>Pogonomyrmex</taxon>
    </lineage>
</organism>
<evidence type="ECO:0000256" key="13">
    <source>
        <dbReference type="PROSITE-ProRule" id="PRU00452"/>
    </source>
</evidence>
<dbReference type="GO" id="GO:0008270">
    <property type="term" value="F:zinc ion binding"/>
    <property type="evidence" value="ECO:0007669"/>
    <property type="project" value="UniProtKB-KW"/>
</dbReference>
<evidence type="ECO:0000256" key="12">
    <source>
        <dbReference type="ARBA" id="ARBA00032533"/>
    </source>
</evidence>
<evidence type="ECO:0000256" key="2">
    <source>
        <dbReference type="ARBA" id="ARBA00004718"/>
    </source>
</evidence>
<protein>
    <recommendedName>
        <fullName evidence="4">E3 SUMO-protein ligase NSE2</fullName>
    </recommendedName>
    <alternativeName>
        <fullName evidence="11">E3 SUMO-protein transferase NSE2</fullName>
    </alternativeName>
    <alternativeName>
        <fullName evidence="12">Non-structural maintenance of chromosomes element 2 homolog</fullName>
    </alternativeName>
</protein>
<keyword evidence="9" id="KW-0862">Zinc</keyword>
<dbReference type="GO" id="GO:0016925">
    <property type="term" value="P:protein sumoylation"/>
    <property type="evidence" value="ECO:0007669"/>
    <property type="project" value="UniProtKB-UniPathway"/>
</dbReference>
<dbReference type="InterPro" id="IPR004181">
    <property type="entry name" value="Znf_MIZ"/>
</dbReference>
<gene>
    <name evidence="16 17 18 19 20" type="primary">LOC105433232</name>
</gene>
<dbReference type="PANTHER" id="PTHR21330">
    <property type="entry name" value="E3 SUMO-PROTEIN LIGASE NSE2"/>
    <property type="match status" value="1"/>
</dbReference>
<dbReference type="RefSeq" id="XP_011646715.1">
    <property type="nucleotide sequence ID" value="XM_011648413.2"/>
</dbReference>
<evidence type="ECO:0000256" key="5">
    <source>
        <dbReference type="ARBA" id="ARBA00022679"/>
    </source>
</evidence>
<keyword evidence="15" id="KW-1185">Reference proteome</keyword>
<dbReference type="PANTHER" id="PTHR21330:SF1">
    <property type="entry name" value="E3 SUMO-PROTEIN LIGASE NSE2"/>
    <property type="match status" value="1"/>
</dbReference>
<dbReference type="GO" id="GO:0030915">
    <property type="term" value="C:Smc5-Smc6 complex"/>
    <property type="evidence" value="ECO:0007669"/>
    <property type="project" value="InterPro"/>
</dbReference>
<dbReference type="SUPFAM" id="SSF57850">
    <property type="entry name" value="RING/U-box"/>
    <property type="match status" value="1"/>
</dbReference>
<keyword evidence="7 13" id="KW-0863">Zinc-finger</keyword>
<keyword evidence="6" id="KW-0479">Metal-binding</keyword>
<keyword evidence="5" id="KW-0808">Transferase</keyword>
<dbReference type="KEGG" id="pbar:105433232"/>
<dbReference type="RefSeq" id="XP_011646714.1">
    <property type="nucleotide sequence ID" value="XM_011648412.2"/>
</dbReference>
<evidence type="ECO:0000313" key="20">
    <source>
        <dbReference type="RefSeq" id="XP_025075593.1"/>
    </source>
</evidence>
<sequence length="207" mass="23674">MTQSSQIIEELDDCFVKTAGNIVKYYADEEERQRVLEKLRDLLKENCMESARIKAANKIRKDLENLSAFEPERKVEDVTKEYRTAISEIQVNSLEDNRLLTYDRQIQGLLEANEAVSGNGPDDTDADLQLMYSQINVIDPISKTRMTDPVRNAVCGHVYDKESLVAMLRKNKNTRCPVVGCTSMDYIDLNQCRPDVVTKMYLEKNPA</sequence>
<evidence type="ECO:0000256" key="10">
    <source>
        <dbReference type="ARBA" id="ARBA00023242"/>
    </source>
</evidence>
<dbReference type="InterPro" id="IPR026846">
    <property type="entry name" value="Nse2(Mms21)"/>
</dbReference>
<evidence type="ECO:0000259" key="14">
    <source>
        <dbReference type="PROSITE" id="PS51044"/>
    </source>
</evidence>
<accession>A0A6I9WS19</accession>
<reference evidence="16 17" key="1">
    <citation type="submission" date="2025-04" db="UniProtKB">
        <authorList>
            <consortium name="RefSeq"/>
        </authorList>
    </citation>
    <scope>IDENTIFICATION</scope>
</reference>
<comment type="pathway">
    <text evidence="2">Protein modification; protein sumoylation.</text>
</comment>
<evidence type="ECO:0000313" key="17">
    <source>
        <dbReference type="RefSeq" id="XP_011646713.1"/>
    </source>
</evidence>